<gene>
    <name evidence="2" type="ORF">TR153420</name>
</gene>
<proteinExistence type="predicted"/>
<accession>A0A0X3PAR0</accession>
<evidence type="ECO:0000313" key="2">
    <source>
        <dbReference type="EMBL" id="JAP44256.1"/>
    </source>
</evidence>
<feature type="region of interest" description="Disordered" evidence="1">
    <location>
        <begin position="49"/>
        <end position="72"/>
    </location>
</feature>
<organism evidence="2">
    <name type="scientific">Schistocephalus solidus</name>
    <name type="common">Tapeworm</name>
    <dbReference type="NCBI Taxonomy" id="70667"/>
    <lineage>
        <taxon>Eukaryota</taxon>
        <taxon>Metazoa</taxon>
        <taxon>Spiralia</taxon>
        <taxon>Lophotrochozoa</taxon>
        <taxon>Platyhelminthes</taxon>
        <taxon>Cestoda</taxon>
        <taxon>Eucestoda</taxon>
        <taxon>Diphyllobothriidea</taxon>
        <taxon>Diphyllobothriidae</taxon>
        <taxon>Schistocephalus</taxon>
    </lineage>
</organism>
<dbReference type="AlphaFoldDB" id="A0A0X3PAR0"/>
<protein>
    <submittedName>
        <fullName evidence="2">Uncharacterized protein</fullName>
    </submittedName>
</protein>
<evidence type="ECO:0000256" key="1">
    <source>
        <dbReference type="SAM" id="MobiDB-lite"/>
    </source>
</evidence>
<name>A0A0X3PAR0_SCHSO</name>
<reference evidence="2" key="1">
    <citation type="submission" date="2016-01" db="EMBL/GenBank/DDBJ databases">
        <title>Reference transcriptome for the parasite Schistocephalus solidus: insights into the molecular evolution of parasitism.</title>
        <authorList>
            <person name="Hebert F.O."/>
            <person name="Grambauer S."/>
            <person name="Barber I."/>
            <person name="Landry C.R."/>
            <person name="Aubin-Horth N."/>
        </authorList>
    </citation>
    <scope>NUCLEOTIDE SEQUENCE</scope>
</reference>
<sequence length="118" mass="12473">MSDYSTTLHATVSAGTDALVNSGAVLRANSIRAELLNREQIMECANFSEPKYPQTDGTPSSSVPQHDLHTMQEVLPPSTGCYYPLDSAFSLVGGGGGNFKLGRGKGEKNGKNKKNPGT</sequence>
<feature type="region of interest" description="Disordered" evidence="1">
    <location>
        <begin position="99"/>
        <end position="118"/>
    </location>
</feature>
<feature type="compositionally biased region" description="Polar residues" evidence="1">
    <location>
        <begin position="55"/>
        <end position="64"/>
    </location>
</feature>
<feature type="non-terminal residue" evidence="2">
    <location>
        <position position="118"/>
    </location>
</feature>
<dbReference type="EMBL" id="GEEE01018969">
    <property type="protein sequence ID" value="JAP44256.1"/>
    <property type="molecule type" value="Transcribed_RNA"/>
</dbReference>